<sequence>MEKVSGLFAIVIASLALSGYAYLQHPKFGAIAEVASLDRSPNYVDGRFQNLQPDPETTINEDDQKGWIDMLMGADNDKTPPGPVPTDVTDLNSLDRAEDIVVWLGHSSFLFSLPANGYLLIQC</sequence>
<accession>A0A4U6QZZ7</accession>
<dbReference type="RefSeq" id="WP_137434395.1">
    <property type="nucleotide sequence ID" value="NZ_SZYH01000001.1"/>
</dbReference>
<protein>
    <recommendedName>
        <fullName evidence="3">MBL fold metallo-hydrolase</fullName>
    </recommendedName>
</protein>
<evidence type="ECO:0008006" key="3">
    <source>
        <dbReference type="Google" id="ProtNLM"/>
    </source>
</evidence>
<keyword evidence="2" id="KW-1185">Reference proteome</keyword>
<reference evidence="1 2" key="1">
    <citation type="submission" date="2019-05" db="EMBL/GenBank/DDBJ databases">
        <title>Marinobacter panjinensis sp. nov., a moderately halophilic bacterium isolated from sea tidal flat environment.</title>
        <authorList>
            <person name="Yang W."/>
            <person name="An M."/>
            <person name="He W."/>
            <person name="Luo X."/>
            <person name="Zhu L."/>
            <person name="Chen G."/>
            <person name="Zhang Y."/>
            <person name="Wang Y."/>
        </authorList>
    </citation>
    <scope>NUCLEOTIDE SEQUENCE [LARGE SCALE GENOMIC DNA]</scope>
    <source>
        <strain evidence="1 2">PJ-16</strain>
    </source>
</reference>
<dbReference type="OrthoDB" id="9805728at2"/>
<dbReference type="EMBL" id="SZYH01000001">
    <property type="protein sequence ID" value="TKV66974.1"/>
    <property type="molecule type" value="Genomic_DNA"/>
</dbReference>
<dbReference type="AlphaFoldDB" id="A0A4U6QZZ7"/>
<organism evidence="1 2">
    <name type="scientific">Marinobacter panjinensis</name>
    <dbReference type="NCBI Taxonomy" id="2576384"/>
    <lineage>
        <taxon>Bacteria</taxon>
        <taxon>Pseudomonadati</taxon>
        <taxon>Pseudomonadota</taxon>
        <taxon>Gammaproteobacteria</taxon>
        <taxon>Pseudomonadales</taxon>
        <taxon>Marinobacteraceae</taxon>
        <taxon>Marinobacter</taxon>
    </lineage>
</organism>
<evidence type="ECO:0000313" key="1">
    <source>
        <dbReference type="EMBL" id="TKV66974.1"/>
    </source>
</evidence>
<comment type="caution">
    <text evidence="1">The sequence shown here is derived from an EMBL/GenBank/DDBJ whole genome shotgun (WGS) entry which is preliminary data.</text>
</comment>
<name>A0A4U6QZZ7_9GAMM</name>
<evidence type="ECO:0000313" key="2">
    <source>
        <dbReference type="Proteomes" id="UP000308488"/>
    </source>
</evidence>
<gene>
    <name evidence="1" type="ORF">FDP08_02165</name>
</gene>
<dbReference type="Proteomes" id="UP000308488">
    <property type="component" value="Unassembled WGS sequence"/>
</dbReference>
<proteinExistence type="predicted"/>